<evidence type="ECO:0000256" key="1">
    <source>
        <dbReference type="ARBA" id="ARBA00022649"/>
    </source>
</evidence>
<dbReference type="PANTHER" id="PTHR33397">
    <property type="entry name" value="UPF0331 PROTEIN YUTE"/>
    <property type="match status" value="1"/>
</dbReference>
<reference evidence="5" key="1">
    <citation type="submission" date="2021-10" db="EMBL/GenBank/DDBJ databases">
        <authorList>
            <person name="Criscuolo A."/>
        </authorList>
    </citation>
    <scope>NUCLEOTIDE SEQUENCE</scope>
    <source>
        <strain evidence="5">CIP111885</strain>
    </source>
</reference>
<accession>A0A9C7LCI2</accession>
<comment type="caution">
    <text evidence="5">The sequence shown here is derived from an EMBL/GenBank/DDBJ whole genome shotgun (WGS) entry which is preliminary data.</text>
</comment>
<dbReference type="PANTHER" id="PTHR33397:SF5">
    <property type="entry name" value="RNASE YUTE-RELATED"/>
    <property type="match status" value="1"/>
</dbReference>
<evidence type="ECO:0000256" key="4">
    <source>
        <dbReference type="ARBA" id="ARBA00024207"/>
    </source>
</evidence>
<dbReference type="Gene3D" id="1.20.120.580">
    <property type="entry name" value="bsu32300-like"/>
    <property type="match status" value="1"/>
</dbReference>
<keyword evidence="2" id="KW-0540">Nuclease</keyword>
<dbReference type="InterPro" id="IPR052379">
    <property type="entry name" value="Type_VII_TA_RNase"/>
</dbReference>
<keyword evidence="1" id="KW-1277">Toxin-antitoxin system</keyword>
<dbReference type="InterPro" id="IPR037038">
    <property type="entry name" value="HepT-like_sf"/>
</dbReference>
<evidence type="ECO:0000256" key="2">
    <source>
        <dbReference type="ARBA" id="ARBA00022722"/>
    </source>
</evidence>
<keyword evidence="3" id="KW-0378">Hydrolase</keyword>
<evidence type="ECO:0000313" key="6">
    <source>
        <dbReference type="Proteomes" id="UP000789845"/>
    </source>
</evidence>
<keyword evidence="6" id="KW-1185">Reference proteome</keyword>
<evidence type="ECO:0000256" key="3">
    <source>
        <dbReference type="ARBA" id="ARBA00022801"/>
    </source>
</evidence>
<evidence type="ECO:0000313" key="5">
    <source>
        <dbReference type="EMBL" id="CAG9609675.1"/>
    </source>
</evidence>
<dbReference type="GO" id="GO:0016787">
    <property type="term" value="F:hydrolase activity"/>
    <property type="evidence" value="ECO:0007669"/>
    <property type="project" value="UniProtKB-KW"/>
</dbReference>
<dbReference type="AlphaFoldDB" id="A0A9C7LCI2"/>
<dbReference type="GO" id="GO:0110001">
    <property type="term" value="C:toxin-antitoxin complex"/>
    <property type="evidence" value="ECO:0007669"/>
    <property type="project" value="InterPro"/>
</dbReference>
<dbReference type="Pfam" id="PF01934">
    <property type="entry name" value="HepT-like"/>
    <property type="match status" value="1"/>
</dbReference>
<dbReference type="EMBL" id="CAKJTG010000022">
    <property type="protein sequence ID" value="CAG9609675.1"/>
    <property type="molecule type" value="Genomic_DNA"/>
</dbReference>
<evidence type="ECO:0008006" key="7">
    <source>
        <dbReference type="Google" id="ProtNLM"/>
    </source>
</evidence>
<proteinExistence type="inferred from homology"/>
<name>A0A9C7LCI2_9BACI</name>
<organism evidence="5 6">
    <name type="scientific">Pseudoneobacillus rhizosphaerae</name>
    <dbReference type="NCBI Taxonomy" id="2880968"/>
    <lineage>
        <taxon>Bacteria</taxon>
        <taxon>Bacillati</taxon>
        <taxon>Bacillota</taxon>
        <taxon>Bacilli</taxon>
        <taxon>Bacillales</taxon>
        <taxon>Bacillaceae</taxon>
        <taxon>Pseudoneobacillus</taxon>
    </lineage>
</organism>
<dbReference type="GO" id="GO:0004540">
    <property type="term" value="F:RNA nuclease activity"/>
    <property type="evidence" value="ECO:0007669"/>
    <property type="project" value="InterPro"/>
</dbReference>
<gene>
    <name evidence="5" type="ORF">NEOCIP111885_03418</name>
</gene>
<dbReference type="InterPro" id="IPR008201">
    <property type="entry name" value="HepT-like"/>
</dbReference>
<protein>
    <recommendedName>
        <fullName evidence="7">DUF86 domain-containing protein</fullName>
    </recommendedName>
</protein>
<dbReference type="Proteomes" id="UP000789845">
    <property type="component" value="Unassembled WGS sequence"/>
</dbReference>
<sequence>MYFVDREKIEQTLQYLENQLGVFQSQAEWRTPIEKAALERVTHLVIESILDIGNAIIDGFIMRDPGSYEDIVDILMDEKVVTDEMGTGLKNIVSLRKSLVQNYLEIQHNQLVDVITLQMETLKMFSSKVREYLKNELGHVTAFKN</sequence>
<comment type="similarity">
    <text evidence="4">Belongs to the HepT RNase toxin family.</text>
</comment>
<dbReference type="RefSeq" id="WP_230497906.1">
    <property type="nucleotide sequence ID" value="NZ_CAKJTG010000022.1"/>
</dbReference>